<name>A0A9D7SYR5_9BACT</name>
<sequence length="535" mass="60403">MSSILISPPVEIRGTLDPYSGTWDKSTARHLLKRAMFAPNASQIAQAVTDGLDLTIQKLFATPPDPGLPLNFNEPNDPNVPIGSSWVNAAITPNLNYPQLSVRAWQLSLFLNEGVSIREKMVLFWHNHFVTANALIGKMIYQYVSVLRNNATGNFRTLVEQMTVNPLMLMYLNGNESNKNAPNENYARELLELFTIGKGVEAGPGDYTNYTEQDIKEIARALTGWTSNGVAFNQAGNLPPAIFRPNRHDTGTKTLSNRFGNAVISNLGDQEYKKVIDIILNQAEVSRFMARNLYRWFVYYFIDDEIESTVIEPLADVLRQNNYEIQPTLTALLSSEHFYHDNAIGAMIKSPVDFTMSTIKPFEVTTNLNLKQTYQLWFALHQLNTTLQQDVFTPPDVAGWKAYYQEPVFYRYWINSVTLTTRRAMTDGMATSVNTIFNRPYGIDVLKIVDAIPNSSDPNDMIQALIDLVLPYPLTQAQLDYLKDVLIPGLPDFEWTVEYGAYLNDPTNATIRMGVENRLKALFTALLGLPEFQLQ</sequence>
<dbReference type="InterPro" id="IPR014917">
    <property type="entry name" value="DUF1800"/>
</dbReference>
<dbReference type="Proteomes" id="UP000808337">
    <property type="component" value="Unassembled WGS sequence"/>
</dbReference>
<dbReference type="EMBL" id="JADKGY010000029">
    <property type="protein sequence ID" value="MBK9984428.1"/>
    <property type="molecule type" value="Genomic_DNA"/>
</dbReference>
<accession>A0A9D7SYR5</accession>
<reference evidence="1 2" key="1">
    <citation type="submission" date="2020-10" db="EMBL/GenBank/DDBJ databases">
        <title>Connecting structure to function with the recovery of over 1000 high-quality activated sludge metagenome-assembled genomes encoding full-length rRNA genes using long-read sequencing.</title>
        <authorList>
            <person name="Singleton C.M."/>
            <person name="Petriglieri F."/>
            <person name="Kristensen J.M."/>
            <person name="Kirkegaard R.H."/>
            <person name="Michaelsen T.Y."/>
            <person name="Andersen M.H."/>
            <person name="Karst S.M."/>
            <person name="Dueholm M.S."/>
            <person name="Nielsen P.H."/>
            <person name="Albertsen M."/>
        </authorList>
    </citation>
    <scope>NUCLEOTIDE SEQUENCE [LARGE SCALE GENOMIC DNA]</scope>
    <source>
        <strain evidence="1">Ribe_18-Q3-R11-54_MAXAC.273</strain>
    </source>
</reference>
<gene>
    <name evidence="1" type="ORF">IPP15_19015</name>
</gene>
<organism evidence="1 2">
    <name type="scientific">Candidatus Opimibacter skivensis</name>
    <dbReference type="NCBI Taxonomy" id="2982028"/>
    <lineage>
        <taxon>Bacteria</taxon>
        <taxon>Pseudomonadati</taxon>
        <taxon>Bacteroidota</taxon>
        <taxon>Saprospiria</taxon>
        <taxon>Saprospirales</taxon>
        <taxon>Saprospiraceae</taxon>
        <taxon>Candidatus Opimibacter</taxon>
    </lineage>
</organism>
<evidence type="ECO:0000313" key="2">
    <source>
        <dbReference type="Proteomes" id="UP000808337"/>
    </source>
</evidence>
<dbReference type="AlphaFoldDB" id="A0A9D7SYR5"/>
<proteinExistence type="predicted"/>
<protein>
    <submittedName>
        <fullName evidence="1">DUF1800 domain-containing protein</fullName>
    </submittedName>
</protein>
<comment type="caution">
    <text evidence="1">The sequence shown here is derived from an EMBL/GenBank/DDBJ whole genome shotgun (WGS) entry which is preliminary data.</text>
</comment>
<dbReference type="Pfam" id="PF08811">
    <property type="entry name" value="DUF1800"/>
    <property type="match status" value="1"/>
</dbReference>
<evidence type="ECO:0000313" key="1">
    <source>
        <dbReference type="EMBL" id="MBK9984428.1"/>
    </source>
</evidence>